<dbReference type="AlphaFoldDB" id="A0A4R0YVD0"/>
<sequence>MKLFAQALSVAAACAELGHMSSTATLPDCIETIAASAMTDARARVLNNNANTNTRIDGWAGV</sequence>
<name>A0A4R0YVD0_9GAMM</name>
<gene>
    <name evidence="1" type="ORF">EZM97_15445</name>
</gene>
<reference evidence="1 2" key="1">
    <citation type="submission" date="2019-02" db="EMBL/GenBank/DDBJ databases">
        <title>Dyella amyloliquefaciens sp. nov., isolated from forest soil.</title>
        <authorList>
            <person name="Gao Z.-H."/>
            <person name="Qiu L.-H."/>
        </authorList>
    </citation>
    <scope>NUCLEOTIDE SEQUENCE [LARGE SCALE GENOMIC DNA]</scope>
    <source>
        <strain evidence="1 2">KACC 12747</strain>
    </source>
</reference>
<evidence type="ECO:0000313" key="2">
    <source>
        <dbReference type="Proteomes" id="UP000291822"/>
    </source>
</evidence>
<dbReference type="RefSeq" id="WP_131408167.1">
    <property type="nucleotide sequence ID" value="NZ_SJTG01000002.1"/>
</dbReference>
<comment type="caution">
    <text evidence="1">The sequence shown here is derived from an EMBL/GenBank/DDBJ whole genome shotgun (WGS) entry which is preliminary data.</text>
</comment>
<evidence type="ECO:0000313" key="1">
    <source>
        <dbReference type="EMBL" id="TCI10290.1"/>
    </source>
</evidence>
<dbReference type="EMBL" id="SJTG01000002">
    <property type="protein sequence ID" value="TCI10290.1"/>
    <property type="molecule type" value="Genomic_DNA"/>
</dbReference>
<organism evidence="1 2">
    <name type="scientific">Dyella soli</name>
    <dbReference type="NCBI Taxonomy" id="522319"/>
    <lineage>
        <taxon>Bacteria</taxon>
        <taxon>Pseudomonadati</taxon>
        <taxon>Pseudomonadota</taxon>
        <taxon>Gammaproteobacteria</taxon>
        <taxon>Lysobacterales</taxon>
        <taxon>Rhodanobacteraceae</taxon>
        <taxon>Dyella</taxon>
    </lineage>
</organism>
<dbReference type="Proteomes" id="UP000291822">
    <property type="component" value="Unassembled WGS sequence"/>
</dbReference>
<accession>A0A4R0YVD0</accession>
<keyword evidence="2" id="KW-1185">Reference proteome</keyword>
<protein>
    <submittedName>
        <fullName evidence="1">Uncharacterized protein</fullName>
    </submittedName>
</protein>
<proteinExistence type="predicted"/>